<feature type="region of interest" description="Disordered" evidence="1">
    <location>
        <begin position="1"/>
        <end position="20"/>
    </location>
</feature>
<reference evidence="2 3" key="1">
    <citation type="journal article" date="2021" name="Elife">
        <title>Chloroplast acquisition without the gene transfer in kleptoplastic sea slugs, Plakobranchus ocellatus.</title>
        <authorList>
            <person name="Maeda T."/>
            <person name="Takahashi S."/>
            <person name="Yoshida T."/>
            <person name="Shimamura S."/>
            <person name="Takaki Y."/>
            <person name="Nagai Y."/>
            <person name="Toyoda A."/>
            <person name="Suzuki Y."/>
            <person name="Arimoto A."/>
            <person name="Ishii H."/>
            <person name="Satoh N."/>
            <person name="Nishiyama T."/>
            <person name="Hasebe M."/>
            <person name="Maruyama T."/>
            <person name="Minagawa J."/>
            <person name="Obokata J."/>
            <person name="Shigenobu S."/>
        </authorList>
    </citation>
    <scope>NUCLEOTIDE SEQUENCE [LARGE SCALE GENOMIC DNA]</scope>
</reference>
<evidence type="ECO:0000313" key="3">
    <source>
        <dbReference type="Proteomes" id="UP000762676"/>
    </source>
</evidence>
<proteinExistence type="predicted"/>
<dbReference type="AlphaFoldDB" id="A0AAV4HUL7"/>
<dbReference type="EMBL" id="BMAT01009196">
    <property type="protein sequence ID" value="GFS01088.1"/>
    <property type="molecule type" value="Genomic_DNA"/>
</dbReference>
<dbReference type="Proteomes" id="UP000762676">
    <property type="component" value="Unassembled WGS sequence"/>
</dbReference>
<name>A0AAV4HUL7_9GAST</name>
<accession>A0AAV4HUL7</accession>
<sequence length="127" mass="14816">MDEGSKAQAHSDSTNLTSLNNLKWDEDKRQSFIESLSAKLNNNGVNFMGYCLEEKINDAVNLLNSSIQECYLHRGARRFKTSPQPAWFDSDCEDSKRLKYEMPHNFHHSNSTPDLDQYIRARRNFRE</sequence>
<protein>
    <submittedName>
        <fullName evidence="2">Uncharacterized protein</fullName>
    </submittedName>
</protein>
<keyword evidence="3" id="KW-1185">Reference proteome</keyword>
<comment type="caution">
    <text evidence="2">The sequence shown here is derived from an EMBL/GenBank/DDBJ whole genome shotgun (WGS) entry which is preliminary data.</text>
</comment>
<evidence type="ECO:0000256" key="1">
    <source>
        <dbReference type="SAM" id="MobiDB-lite"/>
    </source>
</evidence>
<evidence type="ECO:0000313" key="2">
    <source>
        <dbReference type="EMBL" id="GFS01088.1"/>
    </source>
</evidence>
<gene>
    <name evidence="2" type="ORF">ElyMa_004573100</name>
</gene>
<organism evidence="2 3">
    <name type="scientific">Elysia marginata</name>
    <dbReference type="NCBI Taxonomy" id="1093978"/>
    <lineage>
        <taxon>Eukaryota</taxon>
        <taxon>Metazoa</taxon>
        <taxon>Spiralia</taxon>
        <taxon>Lophotrochozoa</taxon>
        <taxon>Mollusca</taxon>
        <taxon>Gastropoda</taxon>
        <taxon>Heterobranchia</taxon>
        <taxon>Euthyneura</taxon>
        <taxon>Panpulmonata</taxon>
        <taxon>Sacoglossa</taxon>
        <taxon>Placobranchoidea</taxon>
        <taxon>Plakobranchidae</taxon>
        <taxon>Elysia</taxon>
    </lineage>
</organism>
<feature type="compositionally biased region" description="Polar residues" evidence="1">
    <location>
        <begin position="8"/>
        <end position="20"/>
    </location>
</feature>